<keyword evidence="2" id="KW-1185">Reference proteome</keyword>
<dbReference type="AlphaFoldDB" id="A0A1I7U3Y4"/>
<sequence length="313" mass="36113">MSANRKQPKTTLKPTGGVTDFASQYKAIISDKEKLIDSAKYFMRMRKSHLTEVLSSYDEFVDDISYEQAAIILNEFLSPTCSLLEFEYRNLTKHATFITLPANASHMFEEEPKKVDKSKEERVNDRKNNGESSSDCQTSLLEIFTIYRKIHWFIKNVDVNEFTMSRFTRNDIRKGINDFKSSYEITSKAVTCLVYLEIIEKLRTDPANTVDNVFAKCNRMMLEERNGEFSQETIDMLKCANLFILKYYGGSDDDTLFRRGFGYLSTKLKALKENDKTHPHILGVSACLASEELKIAQVYDFLCGVYDFSNFKL</sequence>
<accession>A0A1I7U3Y4</accession>
<reference evidence="3" key="1">
    <citation type="submission" date="2016-11" db="UniProtKB">
        <authorList>
            <consortium name="WormBaseParasite"/>
        </authorList>
    </citation>
    <scope>IDENTIFICATION</scope>
</reference>
<evidence type="ECO:0000313" key="3">
    <source>
        <dbReference type="WBParaSite" id="Csp11.Scaffold629.g14603.t1"/>
    </source>
</evidence>
<dbReference type="Proteomes" id="UP000095282">
    <property type="component" value="Unplaced"/>
</dbReference>
<protein>
    <submittedName>
        <fullName evidence="3">NR LBD domain-containing protein</fullName>
    </submittedName>
</protein>
<proteinExistence type="predicted"/>
<feature type="region of interest" description="Disordered" evidence="1">
    <location>
        <begin position="109"/>
        <end position="134"/>
    </location>
</feature>
<evidence type="ECO:0000313" key="2">
    <source>
        <dbReference type="Proteomes" id="UP000095282"/>
    </source>
</evidence>
<name>A0A1I7U3Y4_9PELO</name>
<dbReference type="WBParaSite" id="Csp11.Scaffold629.g14603.t1">
    <property type="protein sequence ID" value="Csp11.Scaffold629.g14603.t1"/>
    <property type="gene ID" value="Csp11.Scaffold629.g14603"/>
</dbReference>
<organism evidence="2 3">
    <name type="scientific">Caenorhabditis tropicalis</name>
    <dbReference type="NCBI Taxonomy" id="1561998"/>
    <lineage>
        <taxon>Eukaryota</taxon>
        <taxon>Metazoa</taxon>
        <taxon>Ecdysozoa</taxon>
        <taxon>Nematoda</taxon>
        <taxon>Chromadorea</taxon>
        <taxon>Rhabditida</taxon>
        <taxon>Rhabditina</taxon>
        <taxon>Rhabditomorpha</taxon>
        <taxon>Rhabditoidea</taxon>
        <taxon>Rhabditidae</taxon>
        <taxon>Peloderinae</taxon>
        <taxon>Caenorhabditis</taxon>
    </lineage>
</organism>
<feature type="compositionally biased region" description="Basic and acidic residues" evidence="1">
    <location>
        <begin position="109"/>
        <end position="129"/>
    </location>
</feature>
<evidence type="ECO:0000256" key="1">
    <source>
        <dbReference type="SAM" id="MobiDB-lite"/>
    </source>
</evidence>